<sequence>MQKRQLSLIMACVATGLAIVLLAVLMIPGRGVHYVSSSVLQRHFYLHSGWYYDGRDWAFVQGGHKVTGTRQINGVAYHFDRDGKQILPYRVNYQYQLTTGQGTNQPATPKYIILHDVGSRANGQQAASFMQRTANSNQAYTNFVVGNGGTVYQMKRPGTVAWGAGTTANQNAPVQIELGHAANTNEFRADYQAYVALARDMAGKYGIPLTLDQGNSDTSGVKSHRWVSQHIWGDHQDPYEYLIRYGISKTELANDLAGR</sequence>
<evidence type="ECO:0000259" key="1">
    <source>
        <dbReference type="SMART" id="SM00644"/>
    </source>
</evidence>
<dbReference type="CDD" id="cd06583">
    <property type="entry name" value="PGRP"/>
    <property type="match status" value="1"/>
</dbReference>
<dbReference type="GO" id="GO:0008745">
    <property type="term" value="F:N-acetylmuramoyl-L-alanine amidase activity"/>
    <property type="evidence" value="ECO:0007669"/>
    <property type="project" value="InterPro"/>
</dbReference>
<evidence type="ECO:0000313" key="2">
    <source>
        <dbReference type="EMBL" id="PMB83079.1"/>
    </source>
</evidence>
<accession>A0A2J6NP33</accession>
<dbReference type="RefSeq" id="WP_104688181.1">
    <property type="nucleotide sequence ID" value="NZ_PNFV01000002.1"/>
</dbReference>
<comment type="caution">
    <text evidence="2">The sequence shown here is derived from an EMBL/GenBank/DDBJ whole genome shotgun (WGS) entry which is preliminary data.</text>
</comment>
<protein>
    <submittedName>
        <fullName evidence="2">N-acetylmuramoyl-L-alanine amidase</fullName>
    </submittedName>
</protein>
<dbReference type="SUPFAM" id="SSF55846">
    <property type="entry name" value="N-acetylmuramoyl-L-alanine amidase-like"/>
    <property type="match status" value="1"/>
</dbReference>
<dbReference type="SMART" id="SM00644">
    <property type="entry name" value="Ami_2"/>
    <property type="match status" value="1"/>
</dbReference>
<dbReference type="OrthoDB" id="9816557at2"/>
<dbReference type="AlphaFoldDB" id="A0A2J6NP33"/>
<dbReference type="GO" id="GO:0009253">
    <property type="term" value="P:peptidoglycan catabolic process"/>
    <property type="evidence" value="ECO:0007669"/>
    <property type="project" value="InterPro"/>
</dbReference>
<name>A0A2J6NP33_9LACO</name>
<evidence type="ECO:0000313" key="3">
    <source>
        <dbReference type="Proteomes" id="UP000239920"/>
    </source>
</evidence>
<dbReference type="Pfam" id="PF01510">
    <property type="entry name" value="Amidase_2"/>
    <property type="match status" value="1"/>
</dbReference>
<feature type="domain" description="N-acetylmuramoyl-L-alanine amidase" evidence="1">
    <location>
        <begin position="97"/>
        <end position="239"/>
    </location>
</feature>
<gene>
    <name evidence="2" type="ORF">CK797_02210</name>
</gene>
<dbReference type="EMBL" id="PNFV01000002">
    <property type="protein sequence ID" value="PMB83079.1"/>
    <property type="molecule type" value="Genomic_DNA"/>
</dbReference>
<dbReference type="InterPro" id="IPR036505">
    <property type="entry name" value="Amidase/PGRP_sf"/>
</dbReference>
<dbReference type="InterPro" id="IPR002502">
    <property type="entry name" value="Amidase_domain"/>
</dbReference>
<dbReference type="Proteomes" id="UP000239920">
    <property type="component" value="Unassembled WGS sequence"/>
</dbReference>
<dbReference type="Gene3D" id="3.40.80.10">
    <property type="entry name" value="Peptidoglycan recognition protein-like"/>
    <property type="match status" value="1"/>
</dbReference>
<proteinExistence type="predicted"/>
<reference evidence="2 3" key="1">
    <citation type="submission" date="2017-09" db="EMBL/GenBank/DDBJ databases">
        <title>Bacterial strain isolated from the female urinary microbiota.</title>
        <authorList>
            <person name="Thomas-White K."/>
            <person name="Kumar N."/>
            <person name="Forster S."/>
            <person name="Putonti C."/>
            <person name="Lawley T."/>
            <person name="Wolfe A.J."/>
        </authorList>
    </citation>
    <scope>NUCLEOTIDE SEQUENCE [LARGE SCALE GENOMIC DNA]</scope>
    <source>
        <strain evidence="2 3">UMB0683</strain>
    </source>
</reference>
<organism evidence="2 3">
    <name type="scientific">Limosilactobacillus pontis</name>
    <dbReference type="NCBI Taxonomy" id="35787"/>
    <lineage>
        <taxon>Bacteria</taxon>
        <taxon>Bacillati</taxon>
        <taxon>Bacillota</taxon>
        <taxon>Bacilli</taxon>
        <taxon>Lactobacillales</taxon>
        <taxon>Lactobacillaceae</taxon>
        <taxon>Limosilactobacillus</taxon>
    </lineage>
</organism>